<organism evidence="3 4">
    <name type="scientific">Reichenbachiella agariperforans</name>
    <dbReference type="NCBI Taxonomy" id="156994"/>
    <lineage>
        <taxon>Bacteria</taxon>
        <taxon>Pseudomonadati</taxon>
        <taxon>Bacteroidota</taxon>
        <taxon>Cytophagia</taxon>
        <taxon>Cytophagales</taxon>
        <taxon>Reichenbachiellaceae</taxon>
        <taxon>Reichenbachiella</taxon>
    </lineage>
</organism>
<sequence length="183" mass="21555">MHRLLIGVLMITLAFGCAPARVIDFVNEEMDFSNYRSYRLINFQSDNKSYSAEGTAFFNQIEQEIRLNMQVKEFAEQKKDADLIVRYEIMSTVTAETQGNTNYYDPYYYYSPPPRTVHYTEGLLLIEFRDAKKKKLVWQASLDLKYSRKETPEMTLKKTIDRIFQTYPYKAGSNEKLSEDTNR</sequence>
<feature type="chain" id="PRO_5012906656" description="DUF4136 domain-containing protein" evidence="1">
    <location>
        <begin position="21"/>
        <end position="183"/>
    </location>
</feature>
<dbReference type="PROSITE" id="PS51257">
    <property type="entry name" value="PROKAR_LIPOPROTEIN"/>
    <property type="match status" value="1"/>
</dbReference>
<dbReference type="Proteomes" id="UP000184474">
    <property type="component" value="Unassembled WGS sequence"/>
</dbReference>
<accession>A0A1M6JWM0</accession>
<dbReference type="STRING" id="156994.SAMN04488028_101349"/>
<name>A0A1M6JWM0_REIAG</name>
<feature type="domain" description="DUF4136" evidence="2">
    <location>
        <begin position="27"/>
        <end position="169"/>
    </location>
</feature>
<dbReference type="Pfam" id="PF13590">
    <property type="entry name" value="DUF4136"/>
    <property type="match status" value="1"/>
</dbReference>
<proteinExistence type="predicted"/>
<dbReference type="EMBL" id="FRAA01000001">
    <property type="protein sequence ID" value="SHJ51090.1"/>
    <property type="molecule type" value="Genomic_DNA"/>
</dbReference>
<dbReference type="RefSeq" id="WP_073118851.1">
    <property type="nucleotide sequence ID" value="NZ_FRAA01000001.1"/>
</dbReference>
<dbReference type="InterPro" id="IPR025411">
    <property type="entry name" value="DUF4136"/>
</dbReference>
<keyword evidence="1" id="KW-0732">Signal</keyword>
<reference evidence="4" key="1">
    <citation type="submission" date="2016-11" db="EMBL/GenBank/DDBJ databases">
        <authorList>
            <person name="Varghese N."/>
            <person name="Submissions S."/>
        </authorList>
    </citation>
    <scope>NUCLEOTIDE SEQUENCE [LARGE SCALE GENOMIC DNA]</scope>
    <source>
        <strain evidence="4">DSM 26134</strain>
    </source>
</reference>
<protein>
    <recommendedName>
        <fullName evidence="2">DUF4136 domain-containing protein</fullName>
    </recommendedName>
</protein>
<evidence type="ECO:0000259" key="2">
    <source>
        <dbReference type="Pfam" id="PF13590"/>
    </source>
</evidence>
<dbReference type="Gene3D" id="3.30.160.670">
    <property type="match status" value="1"/>
</dbReference>
<gene>
    <name evidence="3" type="ORF">SAMN04488028_101349</name>
</gene>
<evidence type="ECO:0000256" key="1">
    <source>
        <dbReference type="SAM" id="SignalP"/>
    </source>
</evidence>
<feature type="signal peptide" evidence="1">
    <location>
        <begin position="1"/>
        <end position="20"/>
    </location>
</feature>
<keyword evidence="4" id="KW-1185">Reference proteome</keyword>
<dbReference type="AlphaFoldDB" id="A0A1M6JWM0"/>
<evidence type="ECO:0000313" key="4">
    <source>
        <dbReference type="Proteomes" id="UP000184474"/>
    </source>
</evidence>
<evidence type="ECO:0000313" key="3">
    <source>
        <dbReference type="EMBL" id="SHJ51090.1"/>
    </source>
</evidence>